<dbReference type="OrthoDB" id="5851910at2759"/>
<dbReference type="WBParaSite" id="HCON_00081970-00001">
    <property type="protein sequence ID" value="HCON_00081970-00001"/>
    <property type="gene ID" value="HCON_00081970"/>
</dbReference>
<name>A0A7I5E9A8_HAECO</name>
<reference evidence="2" key="1">
    <citation type="submission" date="2020-12" db="UniProtKB">
        <authorList>
            <consortium name="WormBaseParasite"/>
        </authorList>
    </citation>
    <scope>IDENTIFICATION</scope>
    <source>
        <strain evidence="2">MHco3</strain>
    </source>
</reference>
<dbReference type="Proteomes" id="UP000025227">
    <property type="component" value="Unplaced"/>
</dbReference>
<evidence type="ECO:0000313" key="1">
    <source>
        <dbReference type="Proteomes" id="UP000025227"/>
    </source>
</evidence>
<organism evidence="1 2">
    <name type="scientific">Haemonchus contortus</name>
    <name type="common">Barber pole worm</name>
    <dbReference type="NCBI Taxonomy" id="6289"/>
    <lineage>
        <taxon>Eukaryota</taxon>
        <taxon>Metazoa</taxon>
        <taxon>Ecdysozoa</taxon>
        <taxon>Nematoda</taxon>
        <taxon>Chromadorea</taxon>
        <taxon>Rhabditida</taxon>
        <taxon>Rhabditina</taxon>
        <taxon>Rhabditomorpha</taxon>
        <taxon>Strongyloidea</taxon>
        <taxon>Trichostrongylidae</taxon>
        <taxon>Haemonchus</taxon>
    </lineage>
</organism>
<protein>
    <submittedName>
        <fullName evidence="2">Integrase catalytic domain-containing protein</fullName>
    </submittedName>
</protein>
<sequence length="142" mass="15995">MGVDIEKLVRNCRKSCEGRAPILAEATHFVGSSACRLRRTLDGNFYLIIVSGFSKCEMIHMNQIPTSATIKVLTKVSHKSANTHHGQRHPVHFSSICGFPPHVRSHPFHSQSNEQAERIVDTFESGLTKSKREERQKQFGLI</sequence>
<evidence type="ECO:0000313" key="2">
    <source>
        <dbReference type="WBParaSite" id="HCON_00081970-00001"/>
    </source>
</evidence>
<keyword evidence="1" id="KW-1185">Reference proteome</keyword>
<accession>A0A7I5E9A8</accession>
<proteinExistence type="predicted"/>
<dbReference type="AlphaFoldDB" id="A0A7I5E9A8"/>